<reference evidence="1" key="1">
    <citation type="journal article" date="2022" name="New Phytol.">
        <title>Evolutionary transition to the ectomycorrhizal habit in the genomes of a hyperdiverse lineage of mushroom-forming fungi.</title>
        <authorList>
            <person name="Looney B."/>
            <person name="Miyauchi S."/>
            <person name="Morin E."/>
            <person name="Drula E."/>
            <person name="Courty P.E."/>
            <person name="Kohler A."/>
            <person name="Kuo A."/>
            <person name="LaButti K."/>
            <person name="Pangilinan J."/>
            <person name="Lipzen A."/>
            <person name="Riley R."/>
            <person name="Andreopoulos W."/>
            <person name="He G."/>
            <person name="Johnson J."/>
            <person name="Nolan M."/>
            <person name="Tritt A."/>
            <person name="Barry K.W."/>
            <person name="Grigoriev I.V."/>
            <person name="Nagy L.G."/>
            <person name="Hibbett D."/>
            <person name="Henrissat B."/>
            <person name="Matheny P.B."/>
            <person name="Labbe J."/>
            <person name="Martin F.M."/>
        </authorList>
    </citation>
    <scope>NUCLEOTIDE SEQUENCE</scope>
    <source>
        <strain evidence="1">BPL690</strain>
    </source>
</reference>
<evidence type="ECO:0000313" key="1">
    <source>
        <dbReference type="EMBL" id="KAI0301608.1"/>
    </source>
</evidence>
<dbReference type="Proteomes" id="UP001203297">
    <property type="component" value="Unassembled WGS sequence"/>
</dbReference>
<name>A0AAD4M4L6_9AGAM</name>
<gene>
    <name evidence="1" type="ORF">B0F90DRAFT_1718658</name>
</gene>
<keyword evidence="2" id="KW-1185">Reference proteome</keyword>
<organism evidence="1 2">
    <name type="scientific">Multifurca ochricompacta</name>
    <dbReference type="NCBI Taxonomy" id="376703"/>
    <lineage>
        <taxon>Eukaryota</taxon>
        <taxon>Fungi</taxon>
        <taxon>Dikarya</taxon>
        <taxon>Basidiomycota</taxon>
        <taxon>Agaricomycotina</taxon>
        <taxon>Agaricomycetes</taxon>
        <taxon>Russulales</taxon>
        <taxon>Russulaceae</taxon>
        <taxon>Multifurca</taxon>
    </lineage>
</organism>
<sequence>MPSMLVLRNHVETMALLIQSRGTPSAGVSNWRWDRVRRAFVWLTHRTETPVQGHGKGSMRMDITNHWQKPLRHNLMSL</sequence>
<protein>
    <submittedName>
        <fullName evidence="1">Uncharacterized protein</fullName>
    </submittedName>
</protein>
<proteinExistence type="predicted"/>
<evidence type="ECO:0000313" key="2">
    <source>
        <dbReference type="Proteomes" id="UP001203297"/>
    </source>
</evidence>
<accession>A0AAD4M4L6</accession>
<dbReference type="AlphaFoldDB" id="A0AAD4M4L6"/>
<comment type="caution">
    <text evidence="1">The sequence shown here is derived from an EMBL/GenBank/DDBJ whole genome shotgun (WGS) entry which is preliminary data.</text>
</comment>
<dbReference type="EMBL" id="WTXG01000014">
    <property type="protein sequence ID" value="KAI0301608.1"/>
    <property type="molecule type" value="Genomic_DNA"/>
</dbReference>